<keyword evidence="1" id="KW-0542">Nucleomorph</keyword>
<evidence type="ECO:0000313" key="1">
    <source>
        <dbReference type="EMBL" id="AFP65643.1"/>
    </source>
</evidence>
<accession>J7G8S1</accession>
<geneLocation type="nucleomorph" evidence="1"/>
<evidence type="ECO:0000313" key="2">
    <source>
        <dbReference type="Proteomes" id="UP000243348"/>
    </source>
</evidence>
<dbReference type="Proteomes" id="UP000243348">
    <property type="component" value="Nucleomorph 3"/>
</dbReference>
<sequence length="184" mass="22497">MIQEQDVEMLAVDTIWGMGYLRVMENYYKKKHSIVKWFVEIPEFWNSYALISTFKKNYFFASPKKSKKDQSWFKNYKTVNVSTTIPKIQKEIILMQKNPKARFLIFKLLFGWPFYPSILRFRKTDVLRRILGPSPDYRKHIPILKLYNYEKYGRTRPILDLEDLKYKTKFEKKLLNRFEKRLKK</sequence>
<reference evidence="1 2" key="1">
    <citation type="journal article" date="2012" name="Genome Biol. Evol.">
        <title>Nucleomorph genome sequence of the cryptophyte alga Chroomonas mesostigmatica CCMP1168 reveals lineage-specific gene loss and genome complexity.</title>
        <authorList>
            <person name="Moore C.E."/>
            <person name="Curtis B."/>
            <person name="Mills T."/>
            <person name="Tanifuji G."/>
            <person name="Archibald J.M."/>
        </authorList>
    </citation>
    <scope>NUCLEOTIDE SEQUENCE [LARGE SCALE GENOMIC DNA]</scope>
    <source>
        <strain evidence="1 2">CCMP1168</strain>
    </source>
</reference>
<dbReference type="AlphaFoldDB" id="J7G8S1"/>
<protein>
    <submittedName>
        <fullName evidence="1">Uncharacterized protein</fullName>
    </submittedName>
</protein>
<gene>
    <name evidence="1" type="ORF">CMESO_499</name>
</gene>
<proteinExistence type="predicted"/>
<dbReference type="EMBL" id="CP003682">
    <property type="protein sequence ID" value="AFP65643.1"/>
    <property type="molecule type" value="Genomic_DNA"/>
</dbReference>
<organism evidence="1 2">
    <name type="scientific">Chroomonas mesostigmatica CCMP1168</name>
    <dbReference type="NCBI Taxonomy" id="1195612"/>
    <lineage>
        <taxon>Eukaryota</taxon>
        <taxon>Cryptophyceae</taxon>
        <taxon>Pyrenomonadales</taxon>
        <taxon>Chroomonadaceae</taxon>
        <taxon>Chroomonas</taxon>
    </lineage>
</organism>
<name>J7G8S1_9CRYP</name>